<name>A0A433UER2_9CYAN</name>
<dbReference type="PANTHER" id="PTHR30349:SF64">
    <property type="entry name" value="PROPHAGE INTEGRASE INTD-RELATED"/>
    <property type="match status" value="1"/>
</dbReference>
<dbReference type="Gene3D" id="1.10.150.130">
    <property type="match status" value="1"/>
</dbReference>
<dbReference type="Pfam" id="PF00589">
    <property type="entry name" value="Phage_integrase"/>
    <property type="match status" value="1"/>
</dbReference>
<dbReference type="InterPro" id="IPR002104">
    <property type="entry name" value="Integrase_catalytic"/>
</dbReference>
<evidence type="ECO:0000259" key="4">
    <source>
        <dbReference type="PROSITE" id="PS51898"/>
    </source>
</evidence>
<evidence type="ECO:0000256" key="1">
    <source>
        <dbReference type="ARBA" id="ARBA00008857"/>
    </source>
</evidence>
<dbReference type="Proteomes" id="UP000271624">
    <property type="component" value="Unassembled WGS sequence"/>
</dbReference>
<keyword evidence="3" id="KW-0233">DNA recombination</keyword>
<dbReference type="Gene3D" id="1.10.443.10">
    <property type="entry name" value="Intergrase catalytic core"/>
    <property type="match status" value="1"/>
</dbReference>
<evidence type="ECO:0000256" key="3">
    <source>
        <dbReference type="ARBA" id="ARBA00023172"/>
    </source>
</evidence>
<dbReference type="PANTHER" id="PTHR30349">
    <property type="entry name" value="PHAGE INTEGRASE-RELATED"/>
    <property type="match status" value="1"/>
</dbReference>
<evidence type="ECO:0000313" key="6">
    <source>
        <dbReference type="Proteomes" id="UP000271624"/>
    </source>
</evidence>
<dbReference type="EMBL" id="RSCL01000087">
    <property type="protein sequence ID" value="RUS92297.1"/>
    <property type="molecule type" value="Genomic_DNA"/>
</dbReference>
<feature type="domain" description="Tyr recombinase" evidence="4">
    <location>
        <begin position="136"/>
        <end position="330"/>
    </location>
</feature>
<protein>
    <recommendedName>
        <fullName evidence="4">Tyr recombinase domain-containing protein</fullName>
    </recommendedName>
</protein>
<evidence type="ECO:0000256" key="2">
    <source>
        <dbReference type="ARBA" id="ARBA00023125"/>
    </source>
</evidence>
<dbReference type="GO" id="GO:0015074">
    <property type="term" value="P:DNA integration"/>
    <property type="evidence" value="ECO:0007669"/>
    <property type="project" value="InterPro"/>
</dbReference>
<dbReference type="InterPro" id="IPR050090">
    <property type="entry name" value="Tyrosine_recombinase_XerCD"/>
</dbReference>
<comment type="similarity">
    <text evidence="1">Belongs to the 'phage' integrase family.</text>
</comment>
<dbReference type="GO" id="GO:0006310">
    <property type="term" value="P:DNA recombination"/>
    <property type="evidence" value="ECO:0007669"/>
    <property type="project" value="UniProtKB-KW"/>
</dbReference>
<dbReference type="GO" id="GO:0003677">
    <property type="term" value="F:DNA binding"/>
    <property type="evidence" value="ECO:0007669"/>
    <property type="project" value="UniProtKB-KW"/>
</dbReference>
<evidence type="ECO:0000313" key="5">
    <source>
        <dbReference type="EMBL" id="RUS92297.1"/>
    </source>
</evidence>
<dbReference type="SUPFAM" id="SSF56349">
    <property type="entry name" value="DNA breaking-rejoining enzymes"/>
    <property type="match status" value="1"/>
</dbReference>
<accession>A0A433UER2</accession>
<reference evidence="5" key="2">
    <citation type="journal article" date="2019" name="Genome Biol. Evol.">
        <title>Day and night: Metabolic profiles and evolutionary relationships of six axenic non-marine cyanobacteria.</title>
        <authorList>
            <person name="Will S.E."/>
            <person name="Henke P."/>
            <person name="Boedeker C."/>
            <person name="Huang S."/>
            <person name="Brinkmann H."/>
            <person name="Rohde M."/>
            <person name="Jarek M."/>
            <person name="Friedl T."/>
            <person name="Seufert S."/>
            <person name="Schumacher M."/>
            <person name="Overmann J."/>
            <person name="Neumann-Schaal M."/>
            <person name="Petersen J."/>
        </authorList>
    </citation>
    <scope>NUCLEOTIDE SEQUENCE [LARGE SCALE GENOMIC DNA]</scope>
    <source>
        <strain evidence="5">PCC 7102</strain>
    </source>
</reference>
<dbReference type="InterPro" id="IPR010998">
    <property type="entry name" value="Integrase_recombinase_N"/>
</dbReference>
<proteinExistence type="inferred from homology"/>
<organism evidence="5 6">
    <name type="scientific">Dulcicalothrix desertica PCC 7102</name>
    <dbReference type="NCBI Taxonomy" id="232991"/>
    <lineage>
        <taxon>Bacteria</taxon>
        <taxon>Bacillati</taxon>
        <taxon>Cyanobacteriota</taxon>
        <taxon>Cyanophyceae</taxon>
        <taxon>Nostocales</taxon>
        <taxon>Calotrichaceae</taxon>
        <taxon>Dulcicalothrix</taxon>
    </lineage>
</organism>
<sequence length="332" mass="38079">MSGGKSQEIVTYKSGQLRSIAGELRHGSDFLTELQQKAGTTQRGYAGNIKLFFEYFLSRAPTQDDVEEFWGLDEESANTLILKFKNYLVAEGRKSATVNRYLAAIKFLIKAGRNLKRCSYRFDSDRIESLRVTKYRDTSGVRVDEYNKVFDVIDVRTDKGKRDYALFLLFWSNVLRRSEIAKLKVSDFNYQESVLRVYGKGKGNDDVRVDLNRTVADAIYSWLRCRDSVKPTDPLFIAMDFHNFGRPLSGDGLYAIVRMTCARAGISKRMSPHRIRHSGITEALDLAKGDYRKVQHLSRHADPRVILAYEDNKNQYQLELSNKLAARVGRKQ</sequence>
<gene>
    <name evidence="5" type="ORF">DSM106972_099520</name>
</gene>
<comment type="caution">
    <text evidence="5">The sequence shown here is derived from an EMBL/GenBank/DDBJ whole genome shotgun (WGS) entry which is preliminary data.</text>
</comment>
<keyword evidence="2" id="KW-0238">DNA-binding</keyword>
<dbReference type="PROSITE" id="PS51898">
    <property type="entry name" value="TYR_RECOMBINASE"/>
    <property type="match status" value="1"/>
</dbReference>
<dbReference type="InterPro" id="IPR011010">
    <property type="entry name" value="DNA_brk_join_enz"/>
</dbReference>
<dbReference type="InterPro" id="IPR013762">
    <property type="entry name" value="Integrase-like_cat_sf"/>
</dbReference>
<reference evidence="5" key="1">
    <citation type="submission" date="2018-12" db="EMBL/GenBank/DDBJ databases">
        <authorList>
            <person name="Will S."/>
            <person name="Neumann-Schaal M."/>
            <person name="Henke P."/>
        </authorList>
    </citation>
    <scope>NUCLEOTIDE SEQUENCE</scope>
    <source>
        <strain evidence="5">PCC 7102</strain>
    </source>
</reference>
<dbReference type="OrthoDB" id="550438at2"/>
<dbReference type="AlphaFoldDB" id="A0A433UER2"/>
<keyword evidence="6" id="KW-1185">Reference proteome</keyword>